<evidence type="ECO:0000259" key="4">
    <source>
        <dbReference type="Pfam" id="PF07228"/>
    </source>
</evidence>
<evidence type="ECO:0000256" key="2">
    <source>
        <dbReference type="SAM" id="MobiDB-lite"/>
    </source>
</evidence>
<accession>A0A937X3U9</accession>
<keyword evidence="3" id="KW-0812">Transmembrane</keyword>
<feature type="transmembrane region" description="Helical" evidence="3">
    <location>
        <begin position="39"/>
        <end position="58"/>
    </location>
</feature>
<protein>
    <submittedName>
        <fullName evidence="5">Serine/threonine-protein phosphatase</fullName>
    </submittedName>
</protein>
<organism evidence="5 6">
    <name type="scientific">Candidatus Tanganyikabacteria bacterium</name>
    <dbReference type="NCBI Taxonomy" id="2961651"/>
    <lineage>
        <taxon>Bacteria</taxon>
        <taxon>Bacillati</taxon>
        <taxon>Candidatus Sericytochromatia</taxon>
        <taxon>Candidatus Tanganyikabacteria</taxon>
    </lineage>
</organism>
<dbReference type="Gene3D" id="3.60.40.10">
    <property type="entry name" value="PPM-type phosphatase domain"/>
    <property type="match status" value="1"/>
</dbReference>
<dbReference type="PANTHER" id="PTHR43156:SF2">
    <property type="entry name" value="STAGE II SPORULATION PROTEIN E"/>
    <property type="match status" value="1"/>
</dbReference>
<keyword evidence="3" id="KW-0472">Membrane</keyword>
<keyword evidence="3" id="KW-1133">Transmembrane helix</keyword>
<feature type="transmembrane region" description="Helical" evidence="3">
    <location>
        <begin position="64"/>
        <end position="81"/>
    </location>
</feature>
<feature type="domain" description="PPM-type phosphatase" evidence="4">
    <location>
        <begin position="203"/>
        <end position="322"/>
    </location>
</feature>
<evidence type="ECO:0000256" key="1">
    <source>
        <dbReference type="ARBA" id="ARBA00022801"/>
    </source>
</evidence>
<keyword evidence="1" id="KW-0378">Hydrolase</keyword>
<evidence type="ECO:0000313" key="5">
    <source>
        <dbReference type="EMBL" id="MBM3275363.1"/>
    </source>
</evidence>
<dbReference type="InterPro" id="IPR052016">
    <property type="entry name" value="Bact_Sigma-Reg"/>
</dbReference>
<dbReference type="AlphaFoldDB" id="A0A937X3U9"/>
<evidence type="ECO:0000313" key="6">
    <source>
        <dbReference type="Proteomes" id="UP000703893"/>
    </source>
</evidence>
<proteinExistence type="predicted"/>
<reference evidence="5 6" key="1">
    <citation type="submission" date="2019-03" db="EMBL/GenBank/DDBJ databases">
        <title>Lake Tanganyika Metagenome-Assembled Genomes (MAGs).</title>
        <authorList>
            <person name="Tran P."/>
        </authorList>
    </citation>
    <scope>NUCLEOTIDE SEQUENCE [LARGE SCALE GENOMIC DNA]</scope>
    <source>
        <strain evidence="5">K_DeepCast_65m_m2_236</strain>
    </source>
</reference>
<dbReference type="PANTHER" id="PTHR43156">
    <property type="entry name" value="STAGE II SPORULATION PROTEIN E-RELATED"/>
    <property type="match status" value="1"/>
</dbReference>
<evidence type="ECO:0000256" key="3">
    <source>
        <dbReference type="SAM" id="Phobius"/>
    </source>
</evidence>
<dbReference type="GO" id="GO:0016791">
    <property type="term" value="F:phosphatase activity"/>
    <property type="evidence" value="ECO:0007669"/>
    <property type="project" value="TreeGrafter"/>
</dbReference>
<comment type="caution">
    <text evidence="5">The sequence shown here is derived from an EMBL/GenBank/DDBJ whole genome shotgun (WGS) entry which is preliminary data.</text>
</comment>
<feature type="region of interest" description="Disordered" evidence="2">
    <location>
        <begin position="1"/>
        <end position="37"/>
    </location>
</feature>
<dbReference type="InterPro" id="IPR001932">
    <property type="entry name" value="PPM-type_phosphatase-like_dom"/>
</dbReference>
<dbReference type="EMBL" id="VGJX01000546">
    <property type="protein sequence ID" value="MBM3275363.1"/>
    <property type="molecule type" value="Genomic_DNA"/>
</dbReference>
<dbReference type="Pfam" id="PF07228">
    <property type="entry name" value="SpoIIE"/>
    <property type="match status" value="1"/>
</dbReference>
<dbReference type="InterPro" id="IPR036457">
    <property type="entry name" value="PPM-type-like_dom_sf"/>
</dbReference>
<dbReference type="Proteomes" id="UP000703893">
    <property type="component" value="Unassembled WGS sequence"/>
</dbReference>
<gene>
    <name evidence="5" type="ORF">FJZ00_09430</name>
</gene>
<name>A0A937X3U9_9BACT</name>
<sequence>MATSEQAPAKVPGKRGTTALTMPPEGLPKAGKPSRKRPSPWNTILLAVAFSVPAFLFLDPPPSWQTLVALAYYSFLIGLIWRQDRKRLTELMGKLMDTLEVVHQPSKLPPTLTIPHASLADAVTDLNIHLKNLHQRFRSTAHKAHLDGQKEIAVAIQADLQPGKPPEVPGLHIAMWHQKGPGIGGDFYDFITKPEAHTGEPANEFMFAIADVKGKAIKAGLLLALTRSTIRNKTKYFSSPGRIITRVNDDLSRDMALSDIFVSLFVGIYRPSDRALYYGNADFPPPILRRGDGSVFQLKTEDFILGTVQGQEYEERMLQLTPTACKTPATRKKKRSASSAWSKLSAATAIFRPTTWSTISKTCSQTGNKARTRWKTRPSSCCARSSGTRLAAC</sequence>